<organism evidence="1">
    <name type="scientific">Brassica campestris</name>
    <name type="common">Field mustard</name>
    <dbReference type="NCBI Taxonomy" id="3711"/>
    <lineage>
        <taxon>Eukaryota</taxon>
        <taxon>Viridiplantae</taxon>
        <taxon>Streptophyta</taxon>
        <taxon>Embryophyta</taxon>
        <taxon>Tracheophyta</taxon>
        <taxon>Spermatophyta</taxon>
        <taxon>Magnoliopsida</taxon>
        <taxon>eudicotyledons</taxon>
        <taxon>Gunneridae</taxon>
        <taxon>Pentapetalae</taxon>
        <taxon>rosids</taxon>
        <taxon>malvids</taxon>
        <taxon>Brassicales</taxon>
        <taxon>Brassicaceae</taxon>
        <taxon>Brassiceae</taxon>
        <taxon>Brassica</taxon>
    </lineage>
</organism>
<sequence length="50" mass="5676">MISSKTLPLTSTMRVLFVRLVLIMLLSCCLLQNVSRIFRIGSGYLIFILT</sequence>
<dbReference type="EMBL" id="LR031573">
    <property type="protein sequence ID" value="VDC85201.1"/>
    <property type="molecule type" value="Genomic_DNA"/>
</dbReference>
<proteinExistence type="predicted"/>
<reference evidence="1" key="1">
    <citation type="submission" date="2018-11" db="EMBL/GenBank/DDBJ databases">
        <authorList>
            <consortium name="Genoscope - CEA"/>
            <person name="William W."/>
        </authorList>
    </citation>
    <scope>NUCLEOTIDE SEQUENCE</scope>
</reference>
<dbReference type="AlphaFoldDB" id="A0A3P6ALV0"/>
<name>A0A3P6ALV0_BRACM</name>
<protein>
    <submittedName>
        <fullName evidence="1">Uncharacterized protein</fullName>
    </submittedName>
</protein>
<accession>A0A3P6ALV0</accession>
<evidence type="ECO:0000313" key="1">
    <source>
        <dbReference type="EMBL" id="VDC85201.1"/>
    </source>
</evidence>
<gene>
    <name evidence="1" type="ORF">BRAA02T05175Z</name>
</gene>